<sequence length="345" mass="39052">MSVRLSGTDVLGNGPTQDEGSAEDLYELESQTPATPAHPITPSSRLLHKFGTWVSKFENYASRYRVFNVPIINYIILILFTDFLVRLSFKYHKLYTKSSLAATILTNVVLYGISDALAQTIPALAEQRRIILSRRRSNVNRNRSSSVSSGNSGSSVSSVASISSAHEVAEYIRSVEVDDLFVDYGDNLSNSRHVNSFNFPEINDPDTLAVKFKFSFRRFVGFIFWGFVMAFIQIVWYAMLNAMYNDMPTVVTVLERVLTDQLCFSPVSLVCFFTYATIVIEKGTKEDVKEKLYKIYISTLACNFCLWFPVQFINFLVMPKKFQVPFSSAVGVLWNCFLSMRNASN</sequence>
<keyword evidence="2" id="KW-1185">Reference proteome</keyword>
<organism evidence="1 2">
    <name type="scientific">Ambrosiozyma monospora</name>
    <name type="common">Yeast</name>
    <name type="synonym">Endomycopsis monosporus</name>
    <dbReference type="NCBI Taxonomy" id="43982"/>
    <lineage>
        <taxon>Eukaryota</taxon>
        <taxon>Fungi</taxon>
        <taxon>Dikarya</taxon>
        <taxon>Ascomycota</taxon>
        <taxon>Saccharomycotina</taxon>
        <taxon>Pichiomycetes</taxon>
        <taxon>Pichiales</taxon>
        <taxon>Pichiaceae</taxon>
        <taxon>Ambrosiozyma</taxon>
    </lineage>
</organism>
<dbReference type="Proteomes" id="UP001165064">
    <property type="component" value="Unassembled WGS sequence"/>
</dbReference>
<accession>A0ACB5T1D2</accession>
<comment type="caution">
    <text evidence="1">The sequence shown here is derived from an EMBL/GenBank/DDBJ whole genome shotgun (WGS) entry which is preliminary data.</text>
</comment>
<evidence type="ECO:0000313" key="2">
    <source>
        <dbReference type="Proteomes" id="UP001165064"/>
    </source>
</evidence>
<gene>
    <name evidence="1" type="ORF">Amon02_000379800</name>
</gene>
<evidence type="ECO:0000313" key="1">
    <source>
        <dbReference type="EMBL" id="GME79161.1"/>
    </source>
</evidence>
<protein>
    <submittedName>
        <fullName evidence="1">Unnamed protein product</fullName>
    </submittedName>
</protein>
<reference evidence="1" key="1">
    <citation type="submission" date="2023-04" db="EMBL/GenBank/DDBJ databases">
        <title>Ambrosiozyma monospora NBRC 10751.</title>
        <authorList>
            <person name="Ichikawa N."/>
            <person name="Sato H."/>
            <person name="Tonouchi N."/>
        </authorList>
    </citation>
    <scope>NUCLEOTIDE SEQUENCE</scope>
    <source>
        <strain evidence="1">NBRC 10751</strain>
    </source>
</reference>
<name>A0ACB5T1D2_AMBMO</name>
<proteinExistence type="predicted"/>
<dbReference type="EMBL" id="BSXS01002468">
    <property type="protein sequence ID" value="GME79161.1"/>
    <property type="molecule type" value="Genomic_DNA"/>
</dbReference>